<evidence type="ECO:0000313" key="1">
    <source>
        <dbReference type="EMBL" id="KAI3807167.1"/>
    </source>
</evidence>
<evidence type="ECO:0000313" key="2">
    <source>
        <dbReference type="Proteomes" id="UP001056120"/>
    </source>
</evidence>
<proteinExistence type="predicted"/>
<name>A0ACB9IH86_9ASTR</name>
<organism evidence="1 2">
    <name type="scientific">Smallanthus sonchifolius</name>
    <dbReference type="NCBI Taxonomy" id="185202"/>
    <lineage>
        <taxon>Eukaryota</taxon>
        <taxon>Viridiplantae</taxon>
        <taxon>Streptophyta</taxon>
        <taxon>Embryophyta</taxon>
        <taxon>Tracheophyta</taxon>
        <taxon>Spermatophyta</taxon>
        <taxon>Magnoliopsida</taxon>
        <taxon>eudicotyledons</taxon>
        <taxon>Gunneridae</taxon>
        <taxon>Pentapetalae</taxon>
        <taxon>asterids</taxon>
        <taxon>campanulids</taxon>
        <taxon>Asterales</taxon>
        <taxon>Asteraceae</taxon>
        <taxon>Asteroideae</taxon>
        <taxon>Heliantheae alliance</taxon>
        <taxon>Millerieae</taxon>
        <taxon>Smallanthus</taxon>
    </lineage>
</organism>
<sequence length="70" mass="7753">MSIRRSIPEGSTTPIDGAAKLPVKQASKFLCRYNFLNESGAPQGLRRLKDTSVWEKRKIKGRGCNSKNGC</sequence>
<comment type="caution">
    <text evidence="1">The sequence shown here is derived from an EMBL/GenBank/DDBJ whole genome shotgun (WGS) entry which is preliminary data.</text>
</comment>
<keyword evidence="2" id="KW-1185">Reference proteome</keyword>
<accession>A0ACB9IH86</accession>
<dbReference type="Proteomes" id="UP001056120">
    <property type="component" value="Linkage Group LG08"/>
</dbReference>
<reference evidence="1 2" key="2">
    <citation type="journal article" date="2022" name="Mol. Ecol. Resour.">
        <title>The genomes of chicory, endive, great burdock and yacon provide insights into Asteraceae paleo-polyploidization history and plant inulin production.</title>
        <authorList>
            <person name="Fan W."/>
            <person name="Wang S."/>
            <person name="Wang H."/>
            <person name="Wang A."/>
            <person name="Jiang F."/>
            <person name="Liu H."/>
            <person name="Zhao H."/>
            <person name="Xu D."/>
            <person name="Zhang Y."/>
        </authorList>
    </citation>
    <scope>NUCLEOTIDE SEQUENCE [LARGE SCALE GENOMIC DNA]</scope>
    <source>
        <strain evidence="2">cv. Yunnan</strain>
        <tissue evidence="1">Leaves</tissue>
    </source>
</reference>
<gene>
    <name evidence="1" type="ORF">L1987_23091</name>
</gene>
<protein>
    <submittedName>
        <fullName evidence="1">Uncharacterized protein</fullName>
    </submittedName>
</protein>
<reference evidence="2" key="1">
    <citation type="journal article" date="2022" name="Mol. Ecol. Resour.">
        <title>The genomes of chicory, endive, great burdock and yacon provide insights into Asteraceae palaeo-polyploidization history and plant inulin production.</title>
        <authorList>
            <person name="Fan W."/>
            <person name="Wang S."/>
            <person name="Wang H."/>
            <person name="Wang A."/>
            <person name="Jiang F."/>
            <person name="Liu H."/>
            <person name="Zhao H."/>
            <person name="Xu D."/>
            <person name="Zhang Y."/>
        </authorList>
    </citation>
    <scope>NUCLEOTIDE SEQUENCE [LARGE SCALE GENOMIC DNA]</scope>
    <source>
        <strain evidence="2">cv. Yunnan</strain>
    </source>
</reference>
<dbReference type="EMBL" id="CM042025">
    <property type="protein sequence ID" value="KAI3807167.1"/>
    <property type="molecule type" value="Genomic_DNA"/>
</dbReference>